<dbReference type="PROSITE" id="PS51186">
    <property type="entry name" value="GNAT"/>
    <property type="match status" value="1"/>
</dbReference>
<proteinExistence type="predicted"/>
<accession>A0A166X7R3</accession>
<evidence type="ECO:0000259" key="2">
    <source>
        <dbReference type="PROSITE" id="PS51186"/>
    </source>
</evidence>
<evidence type="ECO:0000256" key="1">
    <source>
        <dbReference type="SAM" id="MobiDB-lite"/>
    </source>
</evidence>
<reference evidence="3 4" key="1">
    <citation type="submission" date="2015-06" db="EMBL/GenBank/DDBJ databases">
        <title>Survival trade-offs in plant roots during colonization by closely related pathogenic and mutualistic fungi.</title>
        <authorList>
            <person name="Hacquard S."/>
            <person name="Kracher B."/>
            <person name="Hiruma K."/>
            <person name="Weinman A."/>
            <person name="Muench P."/>
            <person name="Garrido Oter R."/>
            <person name="Ver Loren van Themaat E."/>
            <person name="Dallerey J.-F."/>
            <person name="Damm U."/>
            <person name="Henrissat B."/>
            <person name="Lespinet O."/>
            <person name="Thon M."/>
            <person name="Kemen E."/>
            <person name="McHardy A.C."/>
            <person name="Schulze-Lefert P."/>
            <person name="O'Connell R.J."/>
        </authorList>
    </citation>
    <scope>NUCLEOTIDE SEQUENCE [LARGE SCALE GENOMIC DNA]</scope>
    <source>
        <strain evidence="3 4">0861</strain>
    </source>
</reference>
<dbReference type="PANTHER" id="PTHR42791:SF1">
    <property type="entry name" value="N-ACETYLTRANSFERASE DOMAIN-CONTAINING PROTEIN"/>
    <property type="match status" value="1"/>
</dbReference>
<sequence length="294" mass="33078">MSQTECFPSRPTGPRCEGPLFRMSRTATKRWHATNILESSPQRDRRRRERDRKKPKAEKAPPELLSVGRSKLSDSYKAADIMPVEVQTVVEADLRRCAEIEHLAFAESPFNKLLFPGPFPDDFLGFRADGLAKQLREDPTVRMFKAVDTALSGDEAIIAWSTFNIHADGMPVPKPRVWGPGCNGEACSQLFGGMDKIRGRLMTGKPSVYLHILVTDPKHQRRGAGLQLMTPGMQEAVRLGVPVYLESSESGHPLYVKAGFKDIEEHRVDFSKFGAELPHLTWAMIWELPNRRCP</sequence>
<organism evidence="3 4">
    <name type="scientific">Colletotrichum tofieldiae</name>
    <dbReference type="NCBI Taxonomy" id="708197"/>
    <lineage>
        <taxon>Eukaryota</taxon>
        <taxon>Fungi</taxon>
        <taxon>Dikarya</taxon>
        <taxon>Ascomycota</taxon>
        <taxon>Pezizomycotina</taxon>
        <taxon>Sordariomycetes</taxon>
        <taxon>Hypocreomycetidae</taxon>
        <taxon>Glomerellales</taxon>
        <taxon>Glomerellaceae</taxon>
        <taxon>Colletotrichum</taxon>
        <taxon>Colletotrichum spaethianum species complex</taxon>
    </lineage>
</organism>
<dbReference type="Gene3D" id="3.40.630.30">
    <property type="match status" value="1"/>
</dbReference>
<dbReference type="Pfam" id="PF13673">
    <property type="entry name" value="Acetyltransf_10"/>
    <property type="match status" value="1"/>
</dbReference>
<dbReference type="InterPro" id="IPR052523">
    <property type="entry name" value="Trichothecene_AcTrans"/>
</dbReference>
<dbReference type="STRING" id="708197.A0A166X7R3"/>
<dbReference type="EMBL" id="LFIV01000015">
    <property type="protein sequence ID" value="KZL76338.1"/>
    <property type="molecule type" value="Genomic_DNA"/>
</dbReference>
<protein>
    <submittedName>
        <fullName evidence="3">GNAT family protein (Acetyltransferase)</fullName>
    </submittedName>
</protein>
<evidence type="ECO:0000313" key="4">
    <source>
        <dbReference type="Proteomes" id="UP000076552"/>
    </source>
</evidence>
<keyword evidence="3" id="KW-0808">Transferase</keyword>
<dbReference type="CDD" id="cd04301">
    <property type="entry name" value="NAT_SF"/>
    <property type="match status" value="1"/>
</dbReference>
<evidence type="ECO:0000313" key="3">
    <source>
        <dbReference type="EMBL" id="KZL76338.1"/>
    </source>
</evidence>
<gene>
    <name evidence="3" type="ORF">CT0861_03422</name>
</gene>
<feature type="region of interest" description="Disordered" evidence="1">
    <location>
        <begin position="1"/>
        <end position="65"/>
    </location>
</feature>
<dbReference type="PANTHER" id="PTHR42791">
    <property type="entry name" value="GNAT FAMILY ACETYLTRANSFERASE"/>
    <property type="match status" value="1"/>
</dbReference>
<comment type="caution">
    <text evidence="3">The sequence shown here is derived from an EMBL/GenBank/DDBJ whole genome shotgun (WGS) entry which is preliminary data.</text>
</comment>
<dbReference type="InterPro" id="IPR000182">
    <property type="entry name" value="GNAT_dom"/>
</dbReference>
<feature type="domain" description="N-acetyltransferase" evidence="2">
    <location>
        <begin position="84"/>
        <end position="289"/>
    </location>
</feature>
<dbReference type="SUPFAM" id="SSF55729">
    <property type="entry name" value="Acyl-CoA N-acyltransferases (Nat)"/>
    <property type="match status" value="1"/>
</dbReference>
<dbReference type="AlphaFoldDB" id="A0A166X7R3"/>
<keyword evidence="4" id="KW-1185">Reference proteome</keyword>
<feature type="compositionally biased region" description="Basic residues" evidence="1">
    <location>
        <begin position="44"/>
        <end position="56"/>
    </location>
</feature>
<name>A0A166X7R3_9PEZI</name>
<dbReference type="Proteomes" id="UP000076552">
    <property type="component" value="Unassembled WGS sequence"/>
</dbReference>
<dbReference type="GO" id="GO:0016747">
    <property type="term" value="F:acyltransferase activity, transferring groups other than amino-acyl groups"/>
    <property type="evidence" value="ECO:0007669"/>
    <property type="project" value="InterPro"/>
</dbReference>
<dbReference type="InterPro" id="IPR016181">
    <property type="entry name" value="Acyl_CoA_acyltransferase"/>
</dbReference>